<keyword evidence="1" id="KW-1133">Transmembrane helix</keyword>
<reference evidence="2 3" key="1">
    <citation type="submission" date="2022-08" db="EMBL/GenBank/DDBJ databases">
        <title>Algoriphagus sp. CAU 1643 isolated from mud.</title>
        <authorList>
            <person name="Kim W."/>
        </authorList>
    </citation>
    <scope>NUCLEOTIDE SEQUENCE [LARGE SCALE GENOMIC DNA]</scope>
    <source>
        <strain evidence="2 3">CAU 1643</strain>
    </source>
</reference>
<feature type="transmembrane region" description="Helical" evidence="1">
    <location>
        <begin position="12"/>
        <end position="33"/>
    </location>
</feature>
<keyword evidence="3" id="KW-1185">Reference proteome</keyword>
<comment type="caution">
    <text evidence="2">The sequence shown here is derived from an EMBL/GenBank/DDBJ whole genome shotgun (WGS) entry which is preliminary data.</text>
</comment>
<evidence type="ECO:0000256" key="1">
    <source>
        <dbReference type="SAM" id="Phobius"/>
    </source>
</evidence>
<evidence type="ECO:0000313" key="2">
    <source>
        <dbReference type="EMBL" id="MCS5488893.1"/>
    </source>
</evidence>
<sequence>MKKEKKKNIHISDGCLPLFILVFILFVIRVTIARGKIWESNIVDLLLFFYWSGIVYMVLVFLVNKANEPKKRTRIEILTTSIEEHKKQIEKFIDIGGKFKDTYQVDNSQFLSYHLVEYFNEKRELDFLKSKGWFSKSEVYKKKSDHDLRMKLIAEIIKKKGLSGYVFWGGLYEGQAYELYFGINECETPGCYNQVGENWHKLCPNCFFESKQHQ</sequence>
<proteinExistence type="predicted"/>
<dbReference type="EMBL" id="JANWGH010000001">
    <property type="protein sequence ID" value="MCS5488893.1"/>
    <property type="molecule type" value="Genomic_DNA"/>
</dbReference>
<gene>
    <name evidence="2" type="ORF">NY014_00545</name>
</gene>
<protein>
    <submittedName>
        <fullName evidence="2">Uncharacterized protein</fullName>
    </submittedName>
</protein>
<keyword evidence="1" id="KW-0812">Transmembrane</keyword>
<keyword evidence="1" id="KW-0472">Membrane</keyword>
<dbReference type="Proteomes" id="UP001206788">
    <property type="component" value="Unassembled WGS sequence"/>
</dbReference>
<name>A0ABT2G0U7_9BACT</name>
<accession>A0ABT2G0U7</accession>
<feature type="transmembrane region" description="Helical" evidence="1">
    <location>
        <begin position="45"/>
        <end position="64"/>
    </location>
</feature>
<dbReference type="RefSeq" id="WP_259412576.1">
    <property type="nucleotide sequence ID" value="NZ_JANWGH010000001.1"/>
</dbReference>
<organism evidence="2 3">
    <name type="scientific">Algoriphagus limi</name>
    <dbReference type="NCBI Taxonomy" id="2975273"/>
    <lineage>
        <taxon>Bacteria</taxon>
        <taxon>Pseudomonadati</taxon>
        <taxon>Bacteroidota</taxon>
        <taxon>Cytophagia</taxon>
        <taxon>Cytophagales</taxon>
        <taxon>Cyclobacteriaceae</taxon>
        <taxon>Algoriphagus</taxon>
    </lineage>
</organism>
<evidence type="ECO:0000313" key="3">
    <source>
        <dbReference type="Proteomes" id="UP001206788"/>
    </source>
</evidence>